<evidence type="ECO:0000313" key="3">
    <source>
        <dbReference type="Proteomes" id="UP001199044"/>
    </source>
</evidence>
<organism evidence="2 3">
    <name type="scientific">Vibrio tritonius</name>
    <dbReference type="NCBI Taxonomy" id="1435069"/>
    <lineage>
        <taxon>Bacteria</taxon>
        <taxon>Pseudomonadati</taxon>
        <taxon>Pseudomonadota</taxon>
        <taxon>Gammaproteobacteria</taxon>
        <taxon>Vibrionales</taxon>
        <taxon>Vibrionaceae</taxon>
        <taxon>Vibrio</taxon>
    </lineage>
</organism>
<protein>
    <submittedName>
        <fullName evidence="2">Uncharacterized protein</fullName>
    </submittedName>
</protein>
<proteinExistence type="predicted"/>
<keyword evidence="3" id="KW-1185">Reference proteome</keyword>
<evidence type="ECO:0000256" key="1">
    <source>
        <dbReference type="SAM" id="MobiDB-lite"/>
    </source>
</evidence>
<name>A0ABS7YTG7_9VIBR</name>
<evidence type="ECO:0000313" key="2">
    <source>
        <dbReference type="EMBL" id="MCA2017514.1"/>
    </source>
</evidence>
<comment type="caution">
    <text evidence="2">The sequence shown here is derived from an EMBL/GenBank/DDBJ whole genome shotgun (WGS) entry which is preliminary data.</text>
</comment>
<dbReference type="EMBL" id="JAIWIU010000108">
    <property type="protein sequence ID" value="MCA2017514.1"/>
    <property type="molecule type" value="Genomic_DNA"/>
</dbReference>
<feature type="region of interest" description="Disordered" evidence="1">
    <location>
        <begin position="1"/>
        <end position="25"/>
    </location>
</feature>
<sequence>MFHSDIVVIKQDNQEPEQQQDSKTTKLGCAYINERERLEMTEIELNRSKIVMVDANGRIIKLSLNLEH</sequence>
<dbReference type="RefSeq" id="WP_068718179.1">
    <property type="nucleotide sequence ID" value="NZ_AP014636.1"/>
</dbReference>
<gene>
    <name evidence="2" type="ORF">LDJ79_15420</name>
</gene>
<dbReference type="Proteomes" id="UP001199044">
    <property type="component" value="Unassembled WGS sequence"/>
</dbReference>
<reference evidence="3" key="1">
    <citation type="submission" date="2023-07" db="EMBL/GenBank/DDBJ databases">
        <title>Molecular identification of indigenous halophilic bacteria isolated from red sea cost, biodegradation of synthetic dyes and assessment of degraded metabolite toxicity.</title>
        <authorList>
            <person name="Chaieb K."/>
            <person name="Altayb H.N."/>
        </authorList>
    </citation>
    <scope>NUCLEOTIDE SEQUENCE [LARGE SCALE GENOMIC DNA]</scope>
    <source>
        <strain evidence="3">K20</strain>
    </source>
</reference>
<accession>A0ABS7YTG7</accession>